<evidence type="ECO:0000313" key="7">
    <source>
        <dbReference type="EMBL" id="KAK0328437.1"/>
    </source>
</evidence>
<evidence type="ECO:0000256" key="1">
    <source>
        <dbReference type="ARBA" id="ARBA00020813"/>
    </source>
</evidence>
<dbReference type="PANTHER" id="PTHR23431">
    <property type="entry name" value="DNA-DIRECTED RNA POLYMERASES I, II, AND III SUBUNIT RPABC5 FAMILY MEMBER"/>
    <property type="match status" value="1"/>
</dbReference>
<protein>
    <recommendedName>
        <fullName evidence="1">DNA-directed RNA polymerases I, II, and III subunit RPABC5</fullName>
    </recommendedName>
</protein>
<dbReference type="GO" id="GO:0008270">
    <property type="term" value="F:zinc ion binding"/>
    <property type="evidence" value="ECO:0007669"/>
    <property type="project" value="InterPro"/>
</dbReference>
<dbReference type="InterPro" id="IPR000268">
    <property type="entry name" value="RPABC5/Rpb10"/>
</dbReference>
<keyword evidence="3" id="KW-0479">Metal-binding</keyword>
<comment type="caution">
    <text evidence="7">The sequence shown here is derived from an EMBL/GenBank/DDBJ whole genome shotgun (WGS) entry which is preliminary data.</text>
</comment>
<dbReference type="GO" id="GO:0005665">
    <property type="term" value="C:RNA polymerase II, core complex"/>
    <property type="evidence" value="ECO:0007669"/>
    <property type="project" value="TreeGrafter"/>
</dbReference>
<reference evidence="7" key="1">
    <citation type="submission" date="2021-12" db="EMBL/GenBank/DDBJ databases">
        <title>Black yeast isolated from Biological Soil Crust.</title>
        <authorList>
            <person name="Kurbessoian T."/>
        </authorList>
    </citation>
    <scope>NUCLEOTIDE SEQUENCE</scope>
    <source>
        <strain evidence="7">CCFEE 5208</strain>
    </source>
</reference>
<dbReference type="Gene3D" id="1.10.10.60">
    <property type="entry name" value="Homeodomain-like"/>
    <property type="match status" value="1"/>
</dbReference>
<keyword evidence="4" id="KW-0862">Zinc</keyword>
<dbReference type="GO" id="GO:0003677">
    <property type="term" value="F:DNA binding"/>
    <property type="evidence" value="ECO:0007669"/>
    <property type="project" value="InterPro"/>
</dbReference>
<evidence type="ECO:0000256" key="5">
    <source>
        <dbReference type="ARBA" id="ARBA00023163"/>
    </source>
</evidence>
<proteinExistence type="inferred from homology"/>
<dbReference type="GO" id="GO:0005736">
    <property type="term" value="C:RNA polymerase I complex"/>
    <property type="evidence" value="ECO:0007669"/>
    <property type="project" value="TreeGrafter"/>
</dbReference>
<keyword evidence="2 7" id="KW-0240">DNA-directed RNA polymerase</keyword>
<dbReference type="PROSITE" id="PS01112">
    <property type="entry name" value="RNA_POL_N_8KD"/>
    <property type="match status" value="1"/>
</dbReference>
<dbReference type="Pfam" id="PF01194">
    <property type="entry name" value="RNA_pol_N"/>
    <property type="match status" value="1"/>
</dbReference>
<dbReference type="GO" id="GO:0006360">
    <property type="term" value="P:transcription by RNA polymerase I"/>
    <property type="evidence" value="ECO:0007669"/>
    <property type="project" value="TreeGrafter"/>
</dbReference>
<dbReference type="PANTHER" id="PTHR23431:SF3">
    <property type="entry name" value="DNA-DIRECTED RNA POLYMERASES I, II, AND III SUBUNIT RPABC5"/>
    <property type="match status" value="1"/>
</dbReference>
<dbReference type="GO" id="GO:0006366">
    <property type="term" value="P:transcription by RNA polymerase II"/>
    <property type="evidence" value="ECO:0007669"/>
    <property type="project" value="TreeGrafter"/>
</dbReference>
<comment type="similarity">
    <text evidence="6">Belongs to the archaeal Rpo10/eukaryotic RPB10 RNA polymerase subunit family.</text>
</comment>
<dbReference type="InterPro" id="IPR020789">
    <property type="entry name" value="RNA_pol_suN_Zn-BS"/>
</dbReference>
<evidence type="ECO:0000256" key="2">
    <source>
        <dbReference type="ARBA" id="ARBA00022478"/>
    </source>
</evidence>
<dbReference type="Proteomes" id="UP001168146">
    <property type="component" value="Unassembled WGS sequence"/>
</dbReference>
<dbReference type="AlphaFoldDB" id="A0AAN6G1W6"/>
<evidence type="ECO:0000256" key="3">
    <source>
        <dbReference type="ARBA" id="ARBA00022723"/>
    </source>
</evidence>
<dbReference type="SUPFAM" id="SSF46924">
    <property type="entry name" value="RNA polymerase subunit RPB10"/>
    <property type="match status" value="1"/>
</dbReference>
<gene>
    <name evidence="7" type="primary">RPB10</name>
    <name evidence="7" type="ORF">LTR82_000367</name>
</gene>
<dbReference type="GO" id="GO:0003899">
    <property type="term" value="F:DNA-directed RNA polymerase activity"/>
    <property type="evidence" value="ECO:0007669"/>
    <property type="project" value="InterPro"/>
</dbReference>
<accession>A0AAN6G1W6</accession>
<dbReference type="GO" id="GO:0042797">
    <property type="term" value="P:tRNA transcription by RNA polymerase III"/>
    <property type="evidence" value="ECO:0007669"/>
    <property type="project" value="TreeGrafter"/>
</dbReference>
<evidence type="ECO:0000256" key="4">
    <source>
        <dbReference type="ARBA" id="ARBA00022833"/>
    </source>
</evidence>
<sequence length="150" mass="16741">MSQNFSATARKPSASTTRHFTNLHHQHEVLDRNISGASSDHSQQANMIIPIRCFSCGKVESPPPQPSPSELPTKTPSQVIADLYEKYVQLISTPQPGTDGDLMPDGEAMDKLGLNRYCCRRMVLTHVDLIEKLLRYNPAEREIVKIGQRG</sequence>
<dbReference type="EMBL" id="JASUXU010000001">
    <property type="protein sequence ID" value="KAK0328437.1"/>
    <property type="molecule type" value="Genomic_DNA"/>
</dbReference>
<evidence type="ECO:0000256" key="6">
    <source>
        <dbReference type="ARBA" id="ARBA00025720"/>
    </source>
</evidence>
<dbReference type="GO" id="GO:0005666">
    <property type="term" value="C:RNA polymerase III complex"/>
    <property type="evidence" value="ECO:0007669"/>
    <property type="project" value="TreeGrafter"/>
</dbReference>
<organism evidence="7 8">
    <name type="scientific">Friedmanniomyces endolithicus</name>
    <dbReference type="NCBI Taxonomy" id="329885"/>
    <lineage>
        <taxon>Eukaryota</taxon>
        <taxon>Fungi</taxon>
        <taxon>Dikarya</taxon>
        <taxon>Ascomycota</taxon>
        <taxon>Pezizomycotina</taxon>
        <taxon>Dothideomycetes</taxon>
        <taxon>Dothideomycetidae</taxon>
        <taxon>Mycosphaerellales</taxon>
        <taxon>Teratosphaeriaceae</taxon>
        <taxon>Friedmanniomyces</taxon>
    </lineage>
</organism>
<evidence type="ECO:0000313" key="8">
    <source>
        <dbReference type="Proteomes" id="UP001168146"/>
    </source>
</evidence>
<dbReference type="InterPro" id="IPR023580">
    <property type="entry name" value="RNA_pol_su_RPB10"/>
</dbReference>
<name>A0AAN6G1W6_9PEZI</name>
<keyword evidence="5" id="KW-0804">Transcription</keyword>